<dbReference type="EMBL" id="JXTB01000056">
    <property type="protein sequence ID" value="PON69365.1"/>
    <property type="molecule type" value="Genomic_DNA"/>
</dbReference>
<sequence length="65" mass="7679">MVRYSSGLGLPSLTGGDAQQVREGVHQRLTRFWRSLLDFRERWSTEHQEEGENELMERKIRSPSF</sequence>
<accession>A0A2P5D7V6</accession>
<dbReference type="AlphaFoldDB" id="A0A2P5D7V6"/>
<evidence type="ECO:0000313" key="2">
    <source>
        <dbReference type="EMBL" id="PON69365.1"/>
    </source>
</evidence>
<evidence type="ECO:0000313" key="3">
    <source>
        <dbReference type="Proteomes" id="UP000237105"/>
    </source>
</evidence>
<reference evidence="3" key="1">
    <citation type="submission" date="2016-06" db="EMBL/GenBank/DDBJ databases">
        <title>Parallel loss of symbiosis genes in relatives of nitrogen-fixing non-legume Parasponia.</title>
        <authorList>
            <person name="Van Velzen R."/>
            <person name="Holmer R."/>
            <person name="Bu F."/>
            <person name="Rutten L."/>
            <person name="Van Zeijl A."/>
            <person name="Liu W."/>
            <person name="Santuari L."/>
            <person name="Cao Q."/>
            <person name="Sharma T."/>
            <person name="Shen D."/>
            <person name="Roswanjaya Y."/>
            <person name="Wardhani T."/>
            <person name="Kalhor M.S."/>
            <person name="Jansen J."/>
            <person name="Van den Hoogen J."/>
            <person name="Gungor B."/>
            <person name="Hartog M."/>
            <person name="Hontelez J."/>
            <person name="Verver J."/>
            <person name="Yang W.-C."/>
            <person name="Schijlen E."/>
            <person name="Repin R."/>
            <person name="Schilthuizen M."/>
            <person name="Schranz E."/>
            <person name="Heidstra R."/>
            <person name="Miyata K."/>
            <person name="Fedorova E."/>
            <person name="Kohlen W."/>
            <person name="Bisseling T."/>
            <person name="Smit S."/>
            <person name="Geurts R."/>
        </authorList>
    </citation>
    <scope>NUCLEOTIDE SEQUENCE [LARGE SCALE GENOMIC DNA]</scope>
    <source>
        <strain evidence="3">cv. WU1-14</strain>
    </source>
</reference>
<gene>
    <name evidence="2" type="ORF">PanWU01x14_088060</name>
</gene>
<evidence type="ECO:0000256" key="1">
    <source>
        <dbReference type="SAM" id="MobiDB-lite"/>
    </source>
</evidence>
<name>A0A2P5D7V6_PARAD</name>
<comment type="caution">
    <text evidence="2">The sequence shown here is derived from an EMBL/GenBank/DDBJ whole genome shotgun (WGS) entry which is preliminary data.</text>
</comment>
<feature type="region of interest" description="Disordered" evidence="1">
    <location>
        <begin position="1"/>
        <end position="21"/>
    </location>
</feature>
<feature type="compositionally biased region" description="Low complexity" evidence="1">
    <location>
        <begin position="1"/>
        <end position="16"/>
    </location>
</feature>
<protein>
    <submittedName>
        <fullName evidence="2">Uncharacterized protein</fullName>
    </submittedName>
</protein>
<keyword evidence="3" id="KW-1185">Reference proteome</keyword>
<organism evidence="2 3">
    <name type="scientific">Parasponia andersonii</name>
    <name type="common">Sponia andersonii</name>
    <dbReference type="NCBI Taxonomy" id="3476"/>
    <lineage>
        <taxon>Eukaryota</taxon>
        <taxon>Viridiplantae</taxon>
        <taxon>Streptophyta</taxon>
        <taxon>Embryophyta</taxon>
        <taxon>Tracheophyta</taxon>
        <taxon>Spermatophyta</taxon>
        <taxon>Magnoliopsida</taxon>
        <taxon>eudicotyledons</taxon>
        <taxon>Gunneridae</taxon>
        <taxon>Pentapetalae</taxon>
        <taxon>rosids</taxon>
        <taxon>fabids</taxon>
        <taxon>Rosales</taxon>
        <taxon>Cannabaceae</taxon>
        <taxon>Parasponia</taxon>
    </lineage>
</organism>
<proteinExistence type="predicted"/>
<feature type="region of interest" description="Disordered" evidence="1">
    <location>
        <begin position="44"/>
        <end position="65"/>
    </location>
</feature>
<dbReference type="Proteomes" id="UP000237105">
    <property type="component" value="Unassembled WGS sequence"/>
</dbReference>